<evidence type="ECO:0000313" key="5">
    <source>
        <dbReference type="Proteomes" id="UP001470230"/>
    </source>
</evidence>
<dbReference type="EMBL" id="JAPFFF010000064">
    <property type="protein sequence ID" value="KAK8836561.1"/>
    <property type="molecule type" value="Genomic_DNA"/>
</dbReference>
<name>A0ABR2GRN4_9EUKA</name>
<dbReference type="InterPro" id="IPR002110">
    <property type="entry name" value="Ankyrin_rpt"/>
</dbReference>
<gene>
    <name evidence="4" type="ORF">M9Y10_037495</name>
</gene>
<keyword evidence="2 3" id="KW-0040">ANK repeat</keyword>
<dbReference type="PROSITE" id="PS50297">
    <property type="entry name" value="ANK_REP_REGION"/>
    <property type="match status" value="1"/>
</dbReference>
<evidence type="ECO:0000256" key="2">
    <source>
        <dbReference type="ARBA" id="ARBA00023043"/>
    </source>
</evidence>
<evidence type="ECO:0008006" key="6">
    <source>
        <dbReference type="Google" id="ProtNLM"/>
    </source>
</evidence>
<dbReference type="SMART" id="SM00248">
    <property type="entry name" value="ANK"/>
    <property type="match status" value="3"/>
</dbReference>
<evidence type="ECO:0000256" key="3">
    <source>
        <dbReference type="PROSITE-ProRule" id="PRU00023"/>
    </source>
</evidence>
<proteinExistence type="predicted"/>
<dbReference type="Proteomes" id="UP001470230">
    <property type="component" value="Unassembled WGS sequence"/>
</dbReference>
<dbReference type="Pfam" id="PF12796">
    <property type="entry name" value="Ank_2"/>
    <property type="match status" value="1"/>
</dbReference>
<comment type="caution">
    <text evidence="4">The sequence shown here is derived from an EMBL/GenBank/DDBJ whole genome shotgun (WGS) entry which is preliminary data.</text>
</comment>
<protein>
    <recommendedName>
        <fullName evidence="6">Ankyrin repeat protein</fullName>
    </recommendedName>
</protein>
<dbReference type="PROSITE" id="PS50088">
    <property type="entry name" value="ANK_REPEAT"/>
    <property type="match status" value="1"/>
</dbReference>
<sequence length="144" mass="16517">MSPLHLAIDNKQDIIIEIFLSQKKQNQIKKIDVNKRSIKKVIGQEIEVFEKTSLYMSIEKRDMCAIKALLASTDIDVNDKSFHSLGNKIIEEKTALHLAVEIDDIEIVKLLLEKNDIDINIEDLEGRKPIDYSSNDEIKQLLSQ</sequence>
<feature type="repeat" description="ANK" evidence="3">
    <location>
        <begin position="91"/>
        <end position="115"/>
    </location>
</feature>
<keyword evidence="5" id="KW-1185">Reference proteome</keyword>
<dbReference type="PANTHER" id="PTHR24198:SF165">
    <property type="entry name" value="ANKYRIN REPEAT-CONTAINING PROTEIN-RELATED"/>
    <property type="match status" value="1"/>
</dbReference>
<dbReference type="PANTHER" id="PTHR24198">
    <property type="entry name" value="ANKYRIN REPEAT AND PROTEIN KINASE DOMAIN-CONTAINING PROTEIN"/>
    <property type="match status" value="1"/>
</dbReference>
<keyword evidence="1" id="KW-0677">Repeat</keyword>
<reference evidence="4 5" key="1">
    <citation type="submission" date="2024-04" db="EMBL/GenBank/DDBJ databases">
        <title>Tritrichomonas musculus Genome.</title>
        <authorList>
            <person name="Alves-Ferreira E."/>
            <person name="Grigg M."/>
            <person name="Lorenzi H."/>
            <person name="Galac M."/>
        </authorList>
    </citation>
    <scope>NUCLEOTIDE SEQUENCE [LARGE SCALE GENOMIC DNA]</scope>
    <source>
        <strain evidence="4 5">EAF2021</strain>
    </source>
</reference>
<organism evidence="4 5">
    <name type="scientific">Tritrichomonas musculus</name>
    <dbReference type="NCBI Taxonomy" id="1915356"/>
    <lineage>
        <taxon>Eukaryota</taxon>
        <taxon>Metamonada</taxon>
        <taxon>Parabasalia</taxon>
        <taxon>Tritrichomonadida</taxon>
        <taxon>Tritrichomonadidae</taxon>
        <taxon>Tritrichomonas</taxon>
    </lineage>
</organism>
<evidence type="ECO:0000313" key="4">
    <source>
        <dbReference type="EMBL" id="KAK8836561.1"/>
    </source>
</evidence>
<accession>A0ABR2GRN4</accession>
<dbReference type="SUPFAM" id="SSF48403">
    <property type="entry name" value="Ankyrin repeat"/>
    <property type="match status" value="1"/>
</dbReference>
<dbReference type="InterPro" id="IPR036770">
    <property type="entry name" value="Ankyrin_rpt-contain_sf"/>
</dbReference>
<evidence type="ECO:0000256" key="1">
    <source>
        <dbReference type="ARBA" id="ARBA00022737"/>
    </source>
</evidence>
<dbReference type="Gene3D" id="1.25.40.20">
    <property type="entry name" value="Ankyrin repeat-containing domain"/>
    <property type="match status" value="1"/>
</dbReference>